<dbReference type="Pfam" id="PF13905">
    <property type="entry name" value="Thioredoxin_8"/>
    <property type="match status" value="1"/>
</dbReference>
<organism evidence="2 3">
    <name type="scientific">Ignelater luminosus</name>
    <name type="common">Cucubano</name>
    <name type="synonym">Pyrophorus luminosus</name>
    <dbReference type="NCBI Taxonomy" id="2038154"/>
    <lineage>
        <taxon>Eukaryota</taxon>
        <taxon>Metazoa</taxon>
        <taxon>Ecdysozoa</taxon>
        <taxon>Arthropoda</taxon>
        <taxon>Hexapoda</taxon>
        <taxon>Insecta</taxon>
        <taxon>Pterygota</taxon>
        <taxon>Neoptera</taxon>
        <taxon>Endopterygota</taxon>
        <taxon>Coleoptera</taxon>
        <taxon>Polyphaga</taxon>
        <taxon>Elateriformia</taxon>
        <taxon>Elateroidea</taxon>
        <taxon>Elateridae</taxon>
        <taxon>Agrypninae</taxon>
        <taxon>Pyrophorini</taxon>
        <taxon>Ignelater</taxon>
    </lineage>
</organism>
<gene>
    <name evidence="2" type="ORF">ILUMI_08509</name>
</gene>
<dbReference type="GO" id="GO:0045494">
    <property type="term" value="P:photoreceptor cell maintenance"/>
    <property type="evidence" value="ECO:0007669"/>
    <property type="project" value="InterPro"/>
</dbReference>
<dbReference type="GO" id="GO:0007600">
    <property type="term" value="P:sensory perception"/>
    <property type="evidence" value="ECO:0007669"/>
    <property type="project" value="InterPro"/>
</dbReference>
<dbReference type="PANTHER" id="PTHR46762">
    <property type="entry name" value="NUCLEOREDOXIN-LIKE PROTEIN 2"/>
    <property type="match status" value="1"/>
</dbReference>
<dbReference type="OrthoDB" id="189920at2759"/>
<dbReference type="InterPro" id="IPR029519">
    <property type="entry name" value="RdCVF2"/>
</dbReference>
<dbReference type="PROSITE" id="PS51352">
    <property type="entry name" value="THIOREDOXIN_2"/>
    <property type="match status" value="1"/>
</dbReference>
<comment type="caution">
    <text evidence="2">The sequence shown here is derived from an EMBL/GenBank/DDBJ whole genome shotgun (WGS) entry which is preliminary data.</text>
</comment>
<reference evidence="2" key="1">
    <citation type="submission" date="2019-08" db="EMBL/GenBank/DDBJ databases">
        <title>The genome of the North American firefly Photinus pyralis.</title>
        <authorList>
            <consortium name="Photinus pyralis genome working group"/>
            <person name="Fallon T.R."/>
            <person name="Sander Lower S.E."/>
            <person name="Weng J.-K."/>
        </authorList>
    </citation>
    <scope>NUCLEOTIDE SEQUENCE</scope>
    <source>
        <strain evidence="2">TRF0915ILg1</strain>
        <tissue evidence="2">Whole body</tissue>
    </source>
</reference>
<dbReference type="InterPro" id="IPR013766">
    <property type="entry name" value="Thioredoxin_domain"/>
</dbReference>
<evidence type="ECO:0000313" key="2">
    <source>
        <dbReference type="EMBL" id="KAF2897668.1"/>
    </source>
</evidence>
<evidence type="ECO:0000259" key="1">
    <source>
        <dbReference type="PROSITE" id="PS51352"/>
    </source>
</evidence>
<dbReference type="Gene3D" id="3.40.30.10">
    <property type="entry name" value="Glutaredoxin"/>
    <property type="match status" value="1"/>
</dbReference>
<name>A0A8K0D1I7_IGNLU</name>
<protein>
    <recommendedName>
        <fullName evidence="1">Thioredoxin domain-containing protein</fullName>
    </recommendedName>
</protein>
<dbReference type="AlphaFoldDB" id="A0A8K0D1I7"/>
<feature type="domain" description="Thioredoxin" evidence="1">
    <location>
        <begin position="1"/>
        <end position="143"/>
    </location>
</feature>
<dbReference type="InterPro" id="IPR036249">
    <property type="entry name" value="Thioredoxin-like_sf"/>
</dbReference>
<evidence type="ECO:0000313" key="3">
    <source>
        <dbReference type="Proteomes" id="UP000801492"/>
    </source>
</evidence>
<dbReference type="Proteomes" id="UP000801492">
    <property type="component" value="Unassembled WGS sequence"/>
</dbReference>
<dbReference type="EMBL" id="VTPC01003985">
    <property type="protein sequence ID" value="KAF2897668.1"/>
    <property type="molecule type" value="Genomic_DNA"/>
</dbReference>
<dbReference type="PANTHER" id="PTHR46762:SF1">
    <property type="entry name" value="NUCLEOREDOXIN-LIKE PROTEIN 2"/>
    <property type="match status" value="1"/>
</dbReference>
<accession>A0A8K0D1I7</accession>
<dbReference type="SUPFAM" id="SSF52833">
    <property type="entry name" value="Thioredoxin-like"/>
    <property type="match status" value="1"/>
</dbReference>
<dbReference type="InterPro" id="IPR012336">
    <property type="entry name" value="Thioredoxin-like_fold"/>
</dbReference>
<proteinExistence type="predicted"/>
<keyword evidence="3" id="KW-1185">Reference proteome</keyword>
<sequence>MDTLQDKNLMDIYGKLKPAKSILKHKKCIVYYFSASWCTPCKALLPKIKKVYEESCKRRLGLEVIYVSLDTDPEIMLKYYKEKHGNWYAIPFGDNTIDELRLKYGVTHIPYITVVKHDGTIISRNGRKEIDELGINVLVTWLD</sequence>